<gene>
    <name evidence="2" type="ORF">BU24DRAFT_448137</name>
</gene>
<sequence>MCLICDDISKAISNYRQKLDKVNEEVVWERSPLKNSEICATIDRLLHLFQTPRECFEDTHHITLTSIGVNSFNGTYMCSGHGLQYGPHFNGAILHELSSDWDLCNGDISIDPHWIDLDRIRGWITDCNNNHGGICHSIKDEWRTLSSPPTEILLINVVRKCLESRRLPCSYVALSYVWGKHADALKTLLSNVSTLSVEDALDAPSIRARLPQTIRDSMLLTGLLGLEYIWIDRFCIVQDDEEMKAEQLDAMAAIYSHAYLTIIAQDGDDSYGLRGIDRKGQSRSANLTPLQFSSSCRVVPDTLENVWSLHETRGWTFQEEHLSRRGLHFKDDMVKWRCNQTTRRESCPKPLNTCPWVVLPAQDDLYFAWPYIDKYADLVDMYSYRYLTLPTDAYNAFSAIVQTVSRAMEGGCLFGIPEMFFDGCLLWYPRIGEGRRKDADGRVLNAFPSWSWLSWDGPVNTTMWIHTHPYIDTGKRRGVCNLDVVVSPTVSWKKRNLSTGLLENISNTYYRFSQLSWEGAGMTPDSGVLPPGYRFRQPVPIPCHPLVQPTRRYSPILEFRSQRLYLRRGYKVENRFIRTPYLYSLMATSDGPISGGISYDADPENTSEECELICIGKAEVDGSKVEFFFNRIFAEYDHLGRESGRHWKPDDSVRADNGKYRFYNVLLIEWKDGIAYRKGLGRVEQSFWDGAETEEIDVRLG</sequence>
<name>A0A6A5Y356_9PLEO</name>
<dbReference type="EMBL" id="ML978067">
    <property type="protein sequence ID" value="KAF2019699.1"/>
    <property type="molecule type" value="Genomic_DNA"/>
</dbReference>
<proteinExistence type="predicted"/>
<reference evidence="2" key="1">
    <citation type="journal article" date="2020" name="Stud. Mycol.">
        <title>101 Dothideomycetes genomes: a test case for predicting lifestyles and emergence of pathogens.</title>
        <authorList>
            <person name="Haridas S."/>
            <person name="Albert R."/>
            <person name="Binder M."/>
            <person name="Bloem J."/>
            <person name="Labutti K."/>
            <person name="Salamov A."/>
            <person name="Andreopoulos B."/>
            <person name="Baker S."/>
            <person name="Barry K."/>
            <person name="Bills G."/>
            <person name="Bluhm B."/>
            <person name="Cannon C."/>
            <person name="Castanera R."/>
            <person name="Culley D."/>
            <person name="Daum C."/>
            <person name="Ezra D."/>
            <person name="Gonzalez J."/>
            <person name="Henrissat B."/>
            <person name="Kuo A."/>
            <person name="Liang C."/>
            <person name="Lipzen A."/>
            <person name="Lutzoni F."/>
            <person name="Magnuson J."/>
            <person name="Mondo S."/>
            <person name="Nolan M."/>
            <person name="Ohm R."/>
            <person name="Pangilinan J."/>
            <person name="Park H.-J."/>
            <person name="Ramirez L."/>
            <person name="Alfaro M."/>
            <person name="Sun H."/>
            <person name="Tritt A."/>
            <person name="Yoshinaga Y."/>
            <person name="Zwiers L.-H."/>
            <person name="Turgeon B."/>
            <person name="Goodwin S."/>
            <person name="Spatafora J."/>
            <person name="Crous P."/>
            <person name="Grigoriev I."/>
        </authorList>
    </citation>
    <scope>NUCLEOTIDE SEQUENCE</scope>
    <source>
        <strain evidence="2">CBS 175.79</strain>
    </source>
</reference>
<dbReference type="AlphaFoldDB" id="A0A6A5Y356"/>
<accession>A0A6A5Y356</accession>
<dbReference type="Pfam" id="PF06985">
    <property type="entry name" value="HET"/>
    <property type="match status" value="1"/>
</dbReference>
<feature type="domain" description="Heterokaryon incompatibility" evidence="1">
    <location>
        <begin position="171"/>
        <end position="319"/>
    </location>
</feature>
<dbReference type="Proteomes" id="UP000799778">
    <property type="component" value="Unassembled WGS sequence"/>
</dbReference>
<keyword evidence="3" id="KW-1185">Reference proteome</keyword>
<evidence type="ECO:0000313" key="2">
    <source>
        <dbReference type="EMBL" id="KAF2019699.1"/>
    </source>
</evidence>
<evidence type="ECO:0000259" key="1">
    <source>
        <dbReference type="Pfam" id="PF06985"/>
    </source>
</evidence>
<dbReference type="PANTHER" id="PTHR33112">
    <property type="entry name" value="DOMAIN PROTEIN, PUTATIVE-RELATED"/>
    <property type="match status" value="1"/>
</dbReference>
<dbReference type="GeneID" id="54288262"/>
<organism evidence="2 3">
    <name type="scientific">Aaosphaeria arxii CBS 175.79</name>
    <dbReference type="NCBI Taxonomy" id="1450172"/>
    <lineage>
        <taxon>Eukaryota</taxon>
        <taxon>Fungi</taxon>
        <taxon>Dikarya</taxon>
        <taxon>Ascomycota</taxon>
        <taxon>Pezizomycotina</taxon>
        <taxon>Dothideomycetes</taxon>
        <taxon>Pleosporomycetidae</taxon>
        <taxon>Pleosporales</taxon>
        <taxon>Pleosporales incertae sedis</taxon>
        <taxon>Aaosphaeria</taxon>
    </lineage>
</organism>
<dbReference type="InterPro" id="IPR010730">
    <property type="entry name" value="HET"/>
</dbReference>
<dbReference type="OrthoDB" id="5135333at2759"/>
<protein>
    <submittedName>
        <fullName evidence="2">HET-domain-containing protein</fullName>
    </submittedName>
</protein>
<dbReference type="RefSeq" id="XP_033388038.1">
    <property type="nucleotide sequence ID" value="XM_033530865.1"/>
</dbReference>
<dbReference type="PANTHER" id="PTHR33112:SF12">
    <property type="entry name" value="HETEROKARYON INCOMPATIBILITY DOMAIN-CONTAINING PROTEIN"/>
    <property type="match status" value="1"/>
</dbReference>
<evidence type="ECO:0000313" key="3">
    <source>
        <dbReference type="Proteomes" id="UP000799778"/>
    </source>
</evidence>